<protein>
    <submittedName>
        <fullName evidence="1">Uncharacterized protein</fullName>
    </submittedName>
</protein>
<proteinExistence type="predicted"/>
<organism evidence="1">
    <name type="scientific">Podoviridae sp. ct1h53</name>
    <dbReference type="NCBI Taxonomy" id="2826536"/>
    <lineage>
        <taxon>Viruses</taxon>
        <taxon>Duplodnaviria</taxon>
        <taxon>Heunggongvirae</taxon>
        <taxon>Uroviricota</taxon>
        <taxon>Caudoviricetes</taxon>
    </lineage>
</organism>
<dbReference type="EMBL" id="BK014902">
    <property type="protein sequence ID" value="DAD81475.1"/>
    <property type="molecule type" value="Genomic_DNA"/>
</dbReference>
<evidence type="ECO:0000313" key="1">
    <source>
        <dbReference type="EMBL" id="DAD81475.1"/>
    </source>
</evidence>
<name>A0A8S5MHT2_9CAUD</name>
<accession>A0A8S5MHT2</accession>
<sequence>MMLVTNRRRILVLHCFDMIPIYYLSIVKE</sequence>
<reference evidence="1" key="1">
    <citation type="journal article" date="2021" name="Proc. Natl. Acad. Sci. U.S.A.">
        <title>A Catalog of Tens of Thousands of Viruses from Human Metagenomes Reveals Hidden Associations with Chronic Diseases.</title>
        <authorList>
            <person name="Tisza M.J."/>
            <person name="Buck C.B."/>
        </authorList>
    </citation>
    <scope>NUCLEOTIDE SEQUENCE</scope>
    <source>
        <strain evidence="1">Ct1h53</strain>
    </source>
</reference>